<reference evidence="2 3" key="1">
    <citation type="submission" date="2019-03" db="EMBL/GenBank/DDBJ databases">
        <title>First draft genome of Liparis tanakae, snailfish: a comprehensive survey of snailfish specific genes.</title>
        <authorList>
            <person name="Kim W."/>
            <person name="Song I."/>
            <person name="Jeong J.-H."/>
            <person name="Kim D."/>
            <person name="Kim S."/>
            <person name="Ryu S."/>
            <person name="Song J.Y."/>
            <person name="Lee S.K."/>
        </authorList>
    </citation>
    <scope>NUCLEOTIDE SEQUENCE [LARGE SCALE GENOMIC DNA]</scope>
    <source>
        <tissue evidence="2">Muscle</tissue>
    </source>
</reference>
<feature type="compositionally biased region" description="Basic and acidic residues" evidence="1">
    <location>
        <begin position="31"/>
        <end position="43"/>
    </location>
</feature>
<proteinExistence type="predicted"/>
<evidence type="ECO:0000313" key="3">
    <source>
        <dbReference type="Proteomes" id="UP000314294"/>
    </source>
</evidence>
<dbReference type="EMBL" id="SRLO01000193">
    <property type="protein sequence ID" value="TNN68230.1"/>
    <property type="molecule type" value="Genomic_DNA"/>
</dbReference>
<sequence>MKKLGQERIGTFRRVVTFRTGRRPLAPRPPSSREIRCPTERHNGRTVLPPAALFSPEPDGHNEALIHTEPGPAVSLTDISKVDHRREKQLEHEVKDTFRCPMKTKPICLLGRMSERLVNPLC</sequence>
<dbReference type="AlphaFoldDB" id="A0A4Z2HRI8"/>
<organism evidence="2 3">
    <name type="scientific">Liparis tanakae</name>
    <name type="common">Tanaka's snailfish</name>
    <dbReference type="NCBI Taxonomy" id="230148"/>
    <lineage>
        <taxon>Eukaryota</taxon>
        <taxon>Metazoa</taxon>
        <taxon>Chordata</taxon>
        <taxon>Craniata</taxon>
        <taxon>Vertebrata</taxon>
        <taxon>Euteleostomi</taxon>
        <taxon>Actinopterygii</taxon>
        <taxon>Neopterygii</taxon>
        <taxon>Teleostei</taxon>
        <taxon>Neoteleostei</taxon>
        <taxon>Acanthomorphata</taxon>
        <taxon>Eupercaria</taxon>
        <taxon>Perciformes</taxon>
        <taxon>Cottioidei</taxon>
        <taxon>Cottales</taxon>
        <taxon>Liparidae</taxon>
        <taxon>Liparis</taxon>
    </lineage>
</organism>
<evidence type="ECO:0000313" key="2">
    <source>
        <dbReference type="EMBL" id="TNN68230.1"/>
    </source>
</evidence>
<feature type="region of interest" description="Disordered" evidence="1">
    <location>
        <begin position="20"/>
        <end position="49"/>
    </location>
</feature>
<protein>
    <submittedName>
        <fullName evidence="2">Uncharacterized protein</fullName>
    </submittedName>
</protein>
<evidence type="ECO:0000256" key="1">
    <source>
        <dbReference type="SAM" id="MobiDB-lite"/>
    </source>
</evidence>
<gene>
    <name evidence="2" type="ORF">EYF80_021552</name>
</gene>
<keyword evidence="3" id="KW-1185">Reference proteome</keyword>
<accession>A0A4Z2HRI8</accession>
<name>A0A4Z2HRI8_9TELE</name>
<comment type="caution">
    <text evidence="2">The sequence shown here is derived from an EMBL/GenBank/DDBJ whole genome shotgun (WGS) entry which is preliminary data.</text>
</comment>
<dbReference type="Proteomes" id="UP000314294">
    <property type="component" value="Unassembled WGS sequence"/>
</dbReference>